<dbReference type="PANTHER" id="PTHR24111">
    <property type="entry name" value="LEUCINE-RICH REPEAT-CONTAINING PROTEIN 34"/>
    <property type="match status" value="1"/>
</dbReference>
<dbReference type="AlphaFoldDB" id="A0A9N8HUS5"/>
<dbReference type="InterPro" id="IPR032675">
    <property type="entry name" value="LRR_dom_sf"/>
</dbReference>
<dbReference type="SUPFAM" id="SSF52047">
    <property type="entry name" value="RNI-like"/>
    <property type="match status" value="1"/>
</dbReference>
<dbReference type="EMBL" id="CAICTM010001420">
    <property type="protein sequence ID" value="CAB9523483.1"/>
    <property type="molecule type" value="Genomic_DNA"/>
</dbReference>
<proteinExistence type="predicted"/>
<keyword evidence="4" id="KW-1185">Reference proteome</keyword>
<evidence type="ECO:0000313" key="4">
    <source>
        <dbReference type="Proteomes" id="UP001153069"/>
    </source>
</evidence>
<keyword evidence="1" id="KW-0677">Repeat</keyword>
<dbReference type="PANTHER" id="PTHR24111:SF0">
    <property type="entry name" value="LEUCINE-RICH REPEAT-CONTAINING PROTEIN"/>
    <property type="match status" value="1"/>
</dbReference>
<dbReference type="Proteomes" id="UP001153069">
    <property type="component" value="Unassembled WGS sequence"/>
</dbReference>
<name>A0A9N8HUS5_9STRA</name>
<sequence>MVKLKGDCFALEDCYRSDPRYYLVRSEELAKVRSNPGRNRALLDFDSAQKLLGRVSHSDYRTKYYDGFLGDKGPFSYAKLYVSLQFMKEHPSPVTKDTDEEEEENPEDEDGTTMIRWNRSTFSSSLCDPQPGVEHAKLQVYTDGLNQNESGSCKCGIGDGFVIHERTSRPEDLIDLLFAKNPEQLEFQDNIPASLSSYFAKKMMDCKTLQVLNVPTDWVIDEATASIFNQVLKANACLVLALTGSCTGNKDEIFARILALLEDGIRGNTSVRHLDLSQTYLGVNQLLFTSFALSHLPNVEILDLRNTKCSISSDNNDVPSIMFEPLKSAFQQSRNLRTIKLRSCGAHEEIMDRLVGAVCTLPTLEDLDIARSSCGSKGIEHIGQLLEKIDCKLATLDISCLGDVHGKTLVNSVSLSPIAAALHKNQSLTTLKLGCNDIVPCTAEGRLLGPLAEALCVNNSLKRLHLLHKRWL</sequence>
<dbReference type="Gene3D" id="3.80.10.10">
    <property type="entry name" value="Ribonuclease Inhibitor"/>
    <property type="match status" value="2"/>
</dbReference>
<reference evidence="3" key="1">
    <citation type="submission" date="2020-06" db="EMBL/GenBank/DDBJ databases">
        <authorList>
            <consortium name="Plant Systems Biology data submission"/>
        </authorList>
    </citation>
    <scope>NUCLEOTIDE SEQUENCE</scope>
    <source>
        <strain evidence="3">D6</strain>
    </source>
</reference>
<feature type="compositionally biased region" description="Acidic residues" evidence="2">
    <location>
        <begin position="98"/>
        <end position="111"/>
    </location>
</feature>
<evidence type="ECO:0000256" key="2">
    <source>
        <dbReference type="SAM" id="MobiDB-lite"/>
    </source>
</evidence>
<accession>A0A9N8HUS5</accession>
<evidence type="ECO:0000256" key="1">
    <source>
        <dbReference type="ARBA" id="ARBA00022737"/>
    </source>
</evidence>
<organism evidence="3 4">
    <name type="scientific">Seminavis robusta</name>
    <dbReference type="NCBI Taxonomy" id="568900"/>
    <lineage>
        <taxon>Eukaryota</taxon>
        <taxon>Sar</taxon>
        <taxon>Stramenopiles</taxon>
        <taxon>Ochrophyta</taxon>
        <taxon>Bacillariophyta</taxon>
        <taxon>Bacillariophyceae</taxon>
        <taxon>Bacillariophycidae</taxon>
        <taxon>Naviculales</taxon>
        <taxon>Naviculaceae</taxon>
        <taxon>Seminavis</taxon>
    </lineage>
</organism>
<feature type="region of interest" description="Disordered" evidence="2">
    <location>
        <begin position="91"/>
        <end position="113"/>
    </location>
</feature>
<protein>
    <submittedName>
        <fullName evidence="3">Uncharacterized protein</fullName>
    </submittedName>
</protein>
<evidence type="ECO:0000313" key="3">
    <source>
        <dbReference type="EMBL" id="CAB9523483.1"/>
    </source>
</evidence>
<dbReference type="InterPro" id="IPR052201">
    <property type="entry name" value="LRR-containing_regulator"/>
</dbReference>
<comment type="caution">
    <text evidence="3">The sequence shown here is derived from an EMBL/GenBank/DDBJ whole genome shotgun (WGS) entry which is preliminary data.</text>
</comment>
<gene>
    <name evidence="3" type="ORF">SEMRO_1422_G271290.1</name>
</gene>